<keyword evidence="2" id="KW-0812">Transmembrane</keyword>
<dbReference type="STRING" id="1227498.C492_07830"/>
<organism evidence="4 5">
    <name type="scientific">Natronococcus jeotgali DSM 18795</name>
    <dbReference type="NCBI Taxonomy" id="1227498"/>
    <lineage>
        <taxon>Archaea</taxon>
        <taxon>Methanobacteriati</taxon>
        <taxon>Methanobacteriota</taxon>
        <taxon>Stenosarchaea group</taxon>
        <taxon>Halobacteria</taxon>
        <taxon>Halobacteriales</taxon>
        <taxon>Natrialbaceae</taxon>
        <taxon>Natronococcus</taxon>
    </lineage>
</organism>
<dbReference type="InterPro" id="IPR058473">
    <property type="entry name" value="DUF8159"/>
</dbReference>
<dbReference type="AlphaFoldDB" id="L9XMK4"/>
<feature type="compositionally biased region" description="Acidic residues" evidence="1">
    <location>
        <begin position="136"/>
        <end position="147"/>
    </location>
</feature>
<feature type="transmembrane region" description="Helical" evidence="2">
    <location>
        <begin position="59"/>
        <end position="84"/>
    </location>
</feature>
<evidence type="ECO:0000313" key="4">
    <source>
        <dbReference type="EMBL" id="ELY62631.1"/>
    </source>
</evidence>
<protein>
    <recommendedName>
        <fullName evidence="3">DUF8159 domain-containing protein</fullName>
    </recommendedName>
</protein>
<evidence type="ECO:0000256" key="2">
    <source>
        <dbReference type="SAM" id="Phobius"/>
    </source>
</evidence>
<gene>
    <name evidence="4" type="ORF">C492_07830</name>
</gene>
<reference evidence="4 5" key="1">
    <citation type="journal article" date="2014" name="PLoS Genet.">
        <title>Phylogenetically driven sequencing of extremely halophilic archaea reveals strategies for static and dynamic osmo-response.</title>
        <authorList>
            <person name="Becker E.A."/>
            <person name="Seitzer P.M."/>
            <person name="Tritt A."/>
            <person name="Larsen D."/>
            <person name="Krusor M."/>
            <person name="Yao A.I."/>
            <person name="Wu D."/>
            <person name="Madern D."/>
            <person name="Eisen J.A."/>
            <person name="Darling A.E."/>
            <person name="Facciotti M.T."/>
        </authorList>
    </citation>
    <scope>NUCLEOTIDE SEQUENCE [LARGE SCALE GENOMIC DNA]</scope>
    <source>
        <strain evidence="4 5">DSM 18795</strain>
    </source>
</reference>
<feature type="region of interest" description="Disordered" evidence="1">
    <location>
        <begin position="254"/>
        <end position="291"/>
    </location>
</feature>
<evidence type="ECO:0000259" key="3">
    <source>
        <dbReference type="Pfam" id="PF26490"/>
    </source>
</evidence>
<feature type="compositionally biased region" description="Acidic residues" evidence="1">
    <location>
        <begin position="109"/>
        <end position="119"/>
    </location>
</feature>
<dbReference type="Proteomes" id="UP000011531">
    <property type="component" value="Unassembled WGS sequence"/>
</dbReference>
<comment type="caution">
    <text evidence="4">The sequence shown here is derived from an EMBL/GenBank/DDBJ whole genome shotgun (WGS) entry which is preliminary data.</text>
</comment>
<sequence>MIPGRTLRNLIVSVVYLVCFPLVPFILSYAVFANYNQISDRLAMRDTPGFAPGGGAKPAAVTFVALLVTISVIASLSVAPFIVLADNGDSSDVSTEDDTGVERDNSPAVDDEDDGDDADGIGTDGFGERSFLDNSSSEEDISEEEREENTHKAFQEMLINEGYEITDGRMEEGIIYIEYRSYAEDRGEVFAEITDFAEHYTAYDDILQNEMSEEYEGVFKEQTEGLRVTILDHNDVEQRSYSIEGEWARAYYAGEISDEEDGDRIEDTIEVPDQADNGGDDDNNSNSNNND</sequence>
<keyword evidence="5" id="KW-1185">Reference proteome</keyword>
<dbReference type="EMBL" id="AOIA01000056">
    <property type="protein sequence ID" value="ELY62631.1"/>
    <property type="molecule type" value="Genomic_DNA"/>
</dbReference>
<evidence type="ECO:0000256" key="1">
    <source>
        <dbReference type="SAM" id="MobiDB-lite"/>
    </source>
</evidence>
<evidence type="ECO:0000313" key="5">
    <source>
        <dbReference type="Proteomes" id="UP000011531"/>
    </source>
</evidence>
<dbReference type="Pfam" id="PF26490">
    <property type="entry name" value="DUF8159"/>
    <property type="match status" value="1"/>
</dbReference>
<name>L9XMK4_9EURY</name>
<feature type="domain" description="DUF8159" evidence="3">
    <location>
        <begin position="146"/>
        <end position="272"/>
    </location>
</feature>
<proteinExistence type="predicted"/>
<keyword evidence="2" id="KW-0472">Membrane</keyword>
<keyword evidence="2" id="KW-1133">Transmembrane helix</keyword>
<accession>L9XMK4</accession>
<feature type="transmembrane region" description="Helical" evidence="2">
    <location>
        <begin position="12"/>
        <end position="32"/>
    </location>
</feature>
<feature type="region of interest" description="Disordered" evidence="1">
    <location>
        <begin position="89"/>
        <end position="152"/>
    </location>
</feature>
<feature type="compositionally biased region" description="Acidic residues" evidence="1">
    <location>
        <begin position="256"/>
        <end position="270"/>
    </location>
</feature>